<evidence type="ECO:0000259" key="5">
    <source>
        <dbReference type="PROSITE" id="PS50931"/>
    </source>
</evidence>
<accession>A0A420EGJ9</accession>
<keyword evidence="4" id="KW-0804">Transcription</keyword>
<dbReference type="PRINTS" id="PR00039">
    <property type="entry name" value="HTHLYSR"/>
</dbReference>
<dbReference type="GO" id="GO:0003700">
    <property type="term" value="F:DNA-binding transcription factor activity"/>
    <property type="evidence" value="ECO:0007669"/>
    <property type="project" value="InterPro"/>
</dbReference>
<organism evidence="6 7">
    <name type="scientific">Alginatibacterium sediminis</name>
    <dbReference type="NCBI Taxonomy" id="2164068"/>
    <lineage>
        <taxon>Bacteria</taxon>
        <taxon>Pseudomonadati</taxon>
        <taxon>Pseudomonadota</taxon>
        <taxon>Gammaproteobacteria</taxon>
        <taxon>Alteromonadales</taxon>
        <taxon>Alteromonadaceae</taxon>
        <taxon>Alginatibacterium</taxon>
    </lineage>
</organism>
<evidence type="ECO:0000313" key="7">
    <source>
        <dbReference type="Proteomes" id="UP000286482"/>
    </source>
</evidence>
<dbReference type="Pfam" id="PF03466">
    <property type="entry name" value="LysR_substrate"/>
    <property type="match status" value="1"/>
</dbReference>
<dbReference type="PANTHER" id="PTHR30118:SF15">
    <property type="entry name" value="TRANSCRIPTIONAL REGULATORY PROTEIN"/>
    <property type="match status" value="1"/>
</dbReference>
<dbReference type="InterPro" id="IPR050389">
    <property type="entry name" value="LysR-type_TF"/>
</dbReference>
<dbReference type="RefSeq" id="WP_120353813.1">
    <property type="nucleotide sequence ID" value="NZ_RAQO01000004.1"/>
</dbReference>
<dbReference type="Pfam" id="PF00126">
    <property type="entry name" value="HTH_1"/>
    <property type="match status" value="1"/>
</dbReference>
<keyword evidence="2" id="KW-0805">Transcription regulation</keyword>
<dbReference type="GO" id="GO:0003677">
    <property type="term" value="F:DNA binding"/>
    <property type="evidence" value="ECO:0007669"/>
    <property type="project" value="UniProtKB-KW"/>
</dbReference>
<dbReference type="Gene3D" id="3.40.190.10">
    <property type="entry name" value="Periplasmic binding protein-like II"/>
    <property type="match status" value="2"/>
</dbReference>
<reference evidence="6 7" key="1">
    <citation type="submission" date="2018-09" db="EMBL/GenBank/DDBJ databases">
        <authorList>
            <person name="Wang Z."/>
        </authorList>
    </citation>
    <scope>NUCLEOTIDE SEQUENCE [LARGE SCALE GENOMIC DNA]</scope>
    <source>
        <strain evidence="6 7">ALS 81</strain>
    </source>
</reference>
<evidence type="ECO:0000256" key="2">
    <source>
        <dbReference type="ARBA" id="ARBA00023015"/>
    </source>
</evidence>
<evidence type="ECO:0000256" key="4">
    <source>
        <dbReference type="ARBA" id="ARBA00023163"/>
    </source>
</evidence>
<keyword evidence="7" id="KW-1185">Reference proteome</keyword>
<dbReference type="AlphaFoldDB" id="A0A420EGJ9"/>
<comment type="similarity">
    <text evidence="1">Belongs to the LysR transcriptional regulatory family.</text>
</comment>
<dbReference type="CDD" id="cd08417">
    <property type="entry name" value="PBP2_Nitroaromatics_like"/>
    <property type="match status" value="1"/>
</dbReference>
<dbReference type="InterPro" id="IPR036390">
    <property type="entry name" value="WH_DNA-bd_sf"/>
</dbReference>
<dbReference type="PROSITE" id="PS50931">
    <property type="entry name" value="HTH_LYSR"/>
    <property type="match status" value="1"/>
</dbReference>
<evidence type="ECO:0000256" key="1">
    <source>
        <dbReference type="ARBA" id="ARBA00009437"/>
    </source>
</evidence>
<dbReference type="SUPFAM" id="SSF53850">
    <property type="entry name" value="Periplasmic binding protein-like II"/>
    <property type="match status" value="1"/>
</dbReference>
<evidence type="ECO:0000256" key="3">
    <source>
        <dbReference type="ARBA" id="ARBA00023125"/>
    </source>
</evidence>
<evidence type="ECO:0000313" key="6">
    <source>
        <dbReference type="EMBL" id="RKF19808.1"/>
    </source>
</evidence>
<dbReference type="InterPro" id="IPR037402">
    <property type="entry name" value="YidZ_PBP2"/>
</dbReference>
<dbReference type="PANTHER" id="PTHR30118">
    <property type="entry name" value="HTH-TYPE TRANSCRIPTIONAL REGULATOR LEUO-RELATED"/>
    <property type="match status" value="1"/>
</dbReference>
<dbReference type="InterPro" id="IPR000847">
    <property type="entry name" value="LysR_HTH_N"/>
</dbReference>
<name>A0A420EGJ9_9ALTE</name>
<dbReference type="InterPro" id="IPR036388">
    <property type="entry name" value="WH-like_DNA-bd_sf"/>
</dbReference>
<dbReference type="Proteomes" id="UP000286482">
    <property type="component" value="Unassembled WGS sequence"/>
</dbReference>
<protein>
    <submittedName>
        <fullName evidence="6">LysR family transcriptional regulator</fullName>
    </submittedName>
</protein>
<keyword evidence="3" id="KW-0238">DNA-binding</keyword>
<dbReference type="OrthoDB" id="8720143at2"/>
<dbReference type="SUPFAM" id="SSF46785">
    <property type="entry name" value="Winged helix' DNA-binding domain"/>
    <property type="match status" value="1"/>
</dbReference>
<dbReference type="Gene3D" id="1.10.10.10">
    <property type="entry name" value="Winged helix-like DNA-binding domain superfamily/Winged helix DNA-binding domain"/>
    <property type="match status" value="1"/>
</dbReference>
<dbReference type="InterPro" id="IPR005119">
    <property type="entry name" value="LysR_subst-bd"/>
</dbReference>
<gene>
    <name evidence="6" type="ORF">DBZ36_04940</name>
</gene>
<comment type="caution">
    <text evidence="6">The sequence shown here is derived from an EMBL/GenBank/DDBJ whole genome shotgun (WGS) entry which is preliminary data.</text>
</comment>
<dbReference type="EMBL" id="RAQO01000004">
    <property type="protein sequence ID" value="RKF19808.1"/>
    <property type="molecule type" value="Genomic_DNA"/>
</dbReference>
<proteinExistence type="inferred from homology"/>
<sequence length="318" mass="35988">MNISRIDLNLLVYLDTLLRMRNVTQAAKHMGITQPAMSNGLKRLRDLFDDPLLVRTSEGMTPTERALKLQPIIRNVLTNVEKAVQPTTEFDAENSQRVFRIMASDYAESTLIQPLLLRLSQVAPNIRLDIMTPSDVTYQDVEQGTVDIIINRFDDIPLSFHQVSLWHDGFSCLFSKDNPIADNFNLLSYLKAQHIWVSKTGMGTGVGVNPNEVLKLGWIDEALMRIGKTRNITVFTRHYLSAVLFAQQPNLILTIPSKAAQSQRDNPKLLIKPAPFAIEPFEVKMAWSPLLQSNPDHQWMRQLIKAVANEIESGVVEM</sequence>
<feature type="domain" description="HTH lysR-type" evidence="5">
    <location>
        <begin position="6"/>
        <end position="63"/>
    </location>
</feature>